<gene>
    <name evidence="1" type="ORF">METZ01_LOCUS422685</name>
</gene>
<sequence>MTQVSKSVSKDSTTVLFIRELVE</sequence>
<proteinExistence type="predicted"/>
<dbReference type="EMBL" id="UINC01167362">
    <property type="protein sequence ID" value="SVD69831.1"/>
    <property type="molecule type" value="Genomic_DNA"/>
</dbReference>
<name>A0A382XHC1_9ZZZZ</name>
<dbReference type="AlphaFoldDB" id="A0A382XHC1"/>
<organism evidence="1">
    <name type="scientific">marine metagenome</name>
    <dbReference type="NCBI Taxonomy" id="408172"/>
    <lineage>
        <taxon>unclassified sequences</taxon>
        <taxon>metagenomes</taxon>
        <taxon>ecological metagenomes</taxon>
    </lineage>
</organism>
<reference evidence="1" key="1">
    <citation type="submission" date="2018-05" db="EMBL/GenBank/DDBJ databases">
        <authorList>
            <person name="Lanie J.A."/>
            <person name="Ng W.-L."/>
            <person name="Kazmierczak K.M."/>
            <person name="Andrzejewski T.M."/>
            <person name="Davidsen T.M."/>
            <person name="Wayne K.J."/>
            <person name="Tettelin H."/>
            <person name="Glass J.I."/>
            <person name="Rusch D."/>
            <person name="Podicherti R."/>
            <person name="Tsui H.-C.T."/>
            <person name="Winkler M.E."/>
        </authorList>
    </citation>
    <scope>NUCLEOTIDE SEQUENCE</scope>
</reference>
<accession>A0A382XHC1</accession>
<protein>
    <submittedName>
        <fullName evidence="1">Uncharacterized protein</fullName>
    </submittedName>
</protein>
<evidence type="ECO:0000313" key="1">
    <source>
        <dbReference type="EMBL" id="SVD69831.1"/>
    </source>
</evidence>